<accession>A0A7Z7BKL7</accession>
<evidence type="ECO:0000313" key="2">
    <source>
        <dbReference type="Proteomes" id="UP000198900"/>
    </source>
</evidence>
<organism evidence="1 2">
    <name type="scientific">Paraburkholderia steynii</name>
    <dbReference type="NCBI Taxonomy" id="1245441"/>
    <lineage>
        <taxon>Bacteria</taxon>
        <taxon>Pseudomonadati</taxon>
        <taxon>Pseudomonadota</taxon>
        <taxon>Betaproteobacteria</taxon>
        <taxon>Burkholderiales</taxon>
        <taxon>Burkholderiaceae</taxon>
        <taxon>Paraburkholderia</taxon>
    </lineage>
</organism>
<keyword evidence="2" id="KW-1185">Reference proteome</keyword>
<protein>
    <submittedName>
        <fullName evidence="1">Uncharacterized protein</fullName>
    </submittedName>
</protein>
<name>A0A7Z7BKL7_9BURK</name>
<reference evidence="1" key="1">
    <citation type="submission" date="2016-10" db="EMBL/GenBank/DDBJ databases">
        <authorList>
            <person name="Varghese N."/>
            <person name="Submissions S."/>
        </authorList>
    </citation>
    <scope>NUCLEOTIDE SEQUENCE [LARGE SCALE GENOMIC DNA]</scope>
    <source>
        <strain evidence="1">YR281</strain>
    </source>
</reference>
<evidence type="ECO:0000313" key="1">
    <source>
        <dbReference type="EMBL" id="SDJ46904.1"/>
    </source>
</evidence>
<sequence length="193" mass="21439">MEQSFNISQSANFEPAATRTLADWAESIVYTAESLYGPRDKRYTLSNIGFAENGPCIWYPPIAGHIEIRLGPNALGRLDLTVYQLAHECIHLLSPSGDADGLTLEEGLATKFSEDYVAENVSVVTAFNKHYASAAADVRNLLSIHPDAVKQLRAIEPAFYKMNRETFEQAGLLDVPPPLLDRLLMSFRDYCTN</sequence>
<dbReference type="EMBL" id="FNDI01000053">
    <property type="protein sequence ID" value="SDJ46904.1"/>
    <property type="molecule type" value="Genomic_DNA"/>
</dbReference>
<dbReference type="RefSeq" id="WP_091790388.1">
    <property type="nucleotide sequence ID" value="NZ_FNDI01000053.1"/>
</dbReference>
<gene>
    <name evidence="1" type="ORF">SAMN04487926_1536</name>
</gene>
<proteinExistence type="predicted"/>
<dbReference type="Proteomes" id="UP000198900">
    <property type="component" value="Unassembled WGS sequence"/>
</dbReference>
<dbReference type="AlphaFoldDB" id="A0A7Z7BKL7"/>
<comment type="caution">
    <text evidence="1">The sequence shown here is derived from an EMBL/GenBank/DDBJ whole genome shotgun (WGS) entry which is preliminary data.</text>
</comment>